<keyword evidence="2" id="KW-0274">FAD</keyword>
<reference evidence="4 5" key="1">
    <citation type="submission" date="2019-11" db="EMBL/GenBank/DDBJ databases">
        <title>Caenimonas koreensis gen. nov., sp. nov., isolated from activated sludge.</title>
        <authorList>
            <person name="Seung H.R."/>
        </authorList>
    </citation>
    <scope>NUCLEOTIDE SEQUENCE [LARGE SCALE GENOMIC DNA]</scope>
    <source>
        <strain evidence="4 5">EMB320</strain>
    </source>
</reference>
<protein>
    <submittedName>
        <fullName evidence="4">Glycolate oxidase subunit GlcE</fullName>
        <ecNumber evidence="4">1.1.99.14</ecNumber>
    </submittedName>
</protein>
<dbReference type="NCBIfam" id="NF008439">
    <property type="entry name" value="PRK11282.1"/>
    <property type="match status" value="1"/>
</dbReference>
<dbReference type="PANTHER" id="PTHR11748:SF103">
    <property type="entry name" value="GLYCOLATE OXIDASE SUBUNIT GLCE"/>
    <property type="match status" value="1"/>
</dbReference>
<dbReference type="RefSeq" id="WP_153584097.1">
    <property type="nucleotide sequence ID" value="NZ_WJBU01000005.1"/>
</dbReference>
<comment type="caution">
    <text evidence="4">The sequence shown here is derived from an EMBL/GenBank/DDBJ whole genome shotgun (WGS) entry which is preliminary data.</text>
</comment>
<dbReference type="AlphaFoldDB" id="A0A844B0C7"/>
<accession>A0A844B0C7</accession>
<evidence type="ECO:0000259" key="3">
    <source>
        <dbReference type="PROSITE" id="PS51387"/>
    </source>
</evidence>
<name>A0A844B0C7_9BURK</name>
<dbReference type="InterPro" id="IPR036318">
    <property type="entry name" value="FAD-bd_PCMH-like_sf"/>
</dbReference>
<dbReference type="EC" id="1.1.99.14" evidence="4"/>
<dbReference type="SUPFAM" id="SSF55103">
    <property type="entry name" value="FAD-linked oxidases, C-terminal domain"/>
    <property type="match status" value="1"/>
</dbReference>
<evidence type="ECO:0000256" key="2">
    <source>
        <dbReference type="ARBA" id="ARBA00022827"/>
    </source>
</evidence>
<evidence type="ECO:0000313" key="4">
    <source>
        <dbReference type="EMBL" id="MRD46752.1"/>
    </source>
</evidence>
<dbReference type="GO" id="GO:0019154">
    <property type="term" value="F:glycolate dehydrogenase activity"/>
    <property type="evidence" value="ECO:0007669"/>
    <property type="project" value="UniProtKB-EC"/>
</dbReference>
<proteinExistence type="predicted"/>
<sequence length="361" mass="38668">MDPLPEIIERIRLAAQERTPVRIRGGGSKDFYGQPPQGELLDTRVLSGISSYEPSELVVTVRAGTLLAELEAVLAQSGQCLPFEPPHFAGHATVGGMVAAGLSGPARASVGSVRDYVLGLTMINGRGEQLTFGGQVMKNVAGYDVSRLMAGAMGSLGLITEVSLKVLPVAPAEATLKFQMTQAQALQQLNEWAGRPLPLNASCWVEDGGGTLYLRLRGAVAAVDAACKTLGGERQDNAAVAADWAACRDQTLPWFNERGERDLWRLSVAQSAPVLDLPEPPLVEWHGGERWVRVAPGEGERLREVAANAGGHATLFRAARAGDEAQRIAPLTPPVARIHRELKREFDPAGIFNPGRLYADF</sequence>
<dbReference type="PANTHER" id="PTHR11748">
    <property type="entry name" value="D-LACTATE DEHYDROGENASE"/>
    <property type="match status" value="1"/>
</dbReference>
<dbReference type="OrthoDB" id="9811557at2"/>
<evidence type="ECO:0000313" key="5">
    <source>
        <dbReference type="Proteomes" id="UP000487350"/>
    </source>
</evidence>
<gene>
    <name evidence="4" type="primary">glcE</name>
    <name evidence="4" type="ORF">GHT07_05660</name>
</gene>
<dbReference type="InterPro" id="IPR016169">
    <property type="entry name" value="FAD-bd_PCMH_sub2"/>
</dbReference>
<dbReference type="InterPro" id="IPR016166">
    <property type="entry name" value="FAD-bd_PCMH"/>
</dbReference>
<dbReference type="InterPro" id="IPR016164">
    <property type="entry name" value="FAD-linked_Oxase-like_C"/>
</dbReference>
<dbReference type="InterPro" id="IPR006094">
    <property type="entry name" value="Oxid_FAD_bind_N"/>
</dbReference>
<dbReference type="Pfam" id="PF01565">
    <property type="entry name" value="FAD_binding_4"/>
    <property type="match status" value="1"/>
</dbReference>
<feature type="domain" description="FAD-binding PCMH-type" evidence="3">
    <location>
        <begin position="1"/>
        <end position="169"/>
    </location>
</feature>
<organism evidence="4 5">
    <name type="scientific">Caenimonas koreensis DSM 17982</name>
    <dbReference type="NCBI Taxonomy" id="1121255"/>
    <lineage>
        <taxon>Bacteria</taxon>
        <taxon>Pseudomonadati</taxon>
        <taxon>Pseudomonadota</taxon>
        <taxon>Betaproteobacteria</taxon>
        <taxon>Burkholderiales</taxon>
        <taxon>Comamonadaceae</taxon>
        <taxon>Caenimonas</taxon>
    </lineage>
</organism>
<dbReference type="SUPFAM" id="SSF56176">
    <property type="entry name" value="FAD-binding/transporter-associated domain-like"/>
    <property type="match status" value="1"/>
</dbReference>
<dbReference type="PROSITE" id="PS51387">
    <property type="entry name" value="FAD_PCMH"/>
    <property type="match status" value="1"/>
</dbReference>
<keyword evidence="5" id="KW-1185">Reference proteome</keyword>
<dbReference type="EMBL" id="WJBU01000005">
    <property type="protein sequence ID" value="MRD46752.1"/>
    <property type="molecule type" value="Genomic_DNA"/>
</dbReference>
<evidence type="ECO:0000256" key="1">
    <source>
        <dbReference type="ARBA" id="ARBA00022630"/>
    </source>
</evidence>
<keyword evidence="1" id="KW-0285">Flavoprotein</keyword>
<dbReference type="Gene3D" id="3.30.465.10">
    <property type="match status" value="1"/>
</dbReference>
<dbReference type="Proteomes" id="UP000487350">
    <property type="component" value="Unassembled WGS sequence"/>
</dbReference>
<keyword evidence="4" id="KW-0560">Oxidoreductase</keyword>
<dbReference type="GO" id="GO:0071949">
    <property type="term" value="F:FAD binding"/>
    <property type="evidence" value="ECO:0007669"/>
    <property type="project" value="InterPro"/>
</dbReference>